<dbReference type="Proteomes" id="UP000627715">
    <property type="component" value="Unassembled WGS sequence"/>
</dbReference>
<organism evidence="2 3">
    <name type="scientific">Pseudohongiella nitratireducens</name>
    <dbReference type="NCBI Taxonomy" id="1768907"/>
    <lineage>
        <taxon>Bacteria</taxon>
        <taxon>Pseudomonadati</taxon>
        <taxon>Pseudomonadota</taxon>
        <taxon>Gammaproteobacteria</taxon>
        <taxon>Pseudomonadales</taxon>
        <taxon>Pseudohongiellaceae</taxon>
        <taxon>Pseudohongiella</taxon>
    </lineage>
</organism>
<dbReference type="InterPro" id="IPR050486">
    <property type="entry name" value="Mannose-1P_guanyltransferase"/>
</dbReference>
<sequence length="230" mass="24740">MKAMVLAAGQGRRMLPLTETVPKPLLEVAGCPLIEWQIQSLARAGVRDLVVNLHYLGEAIQARLGNGEHLGVSIEYSTEDVLLETAGGINQALPLLGEAPFIICNGDVWTDFDYQKLASLSLPDGQLAHLVLVPNAKHHPGGDFWLDQEGMLSSVRPNEVENTCLGKYTYAGIALLSPALFAGLPSGPQPLAPLLRQAMDAGCVSGQLFQGQWVDVGTPERLAQLNRQQT</sequence>
<dbReference type="CDD" id="cd06422">
    <property type="entry name" value="NTP_transferase_like_1"/>
    <property type="match status" value="1"/>
</dbReference>
<dbReference type="InterPro" id="IPR054790">
    <property type="entry name" value="MurU"/>
</dbReference>
<keyword evidence="3" id="KW-1185">Reference proteome</keyword>
<feature type="domain" description="Nucleotidyl transferase" evidence="1">
    <location>
        <begin position="2"/>
        <end position="228"/>
    </location>
</feature>
<dbReference type="RefSeq" id="WP_068810923.1">
    <property type="nucleotide sequence ID" value="NZ_BMIY01000007.1"/>
</dbReference>
<dbReference type="InterPro" id="IPR005835">
    <property type="entry name" value="NTP_transferase_dom"/>
</dbReference>
<accession>A0A916QL50</accession>
<dbReference type="AlphaFoldDB" id="A0A916QL50"/>
<dbReference type="OrthoDB" id="9788272at2"/>
<reference evidence="2" key="1">
    <citation type="journal article" date="2014" name="Int. J. Syst. Evol. Microbiol.">
        <title>Complete genome sequence of Corynebacterium casei LMG S-19264T (=DSM 44701T), isolated from a smear-ripened cheese.</title>
        <authorList>
            <consortium name="US DOE Joint Genome Institute (JGI-PGF)"/>
            <person name="Walter F."/>
            <person name="Albersmeier A."/>
            <person name="Kalinowski J."/>
            <person name="Ruckert C."/>
        </authorList>
    </citation>
    <scope>NUCLEOTIDE SEQUENCE</scope>
    <source>
        <strain evidence="2">CGMCC 1.15425</strain>
    </source>
</reference>
<dbReference type="PANTHER" id="PTHR22572">
    <property type="entry name" value="SUGAR-1-PHOSPHATE GUANYL TRANSFERASE"/>
    <property type="match status" value="1"/>
</dbReference>
<dbReference type="Pfam" id="PF00483">
    <property type="entry name" value="NTP_transferase"/>
    <property type="match status" value="1"/>
</dbReference>
<dbReference type="InterPro" id="IPR029044">
    <property type="entry name" value="Nucleotide-diphossugar_trans"/>
</dbReference>
<dbReference type="NCBIfam" id="NF045761">
    <property type="entry name" value="NAMPUrTaseMurU"/>
    <property type="match status" value="1"/>
</dbReference>
<dbReference type="SUPFAM" id="SSF53448">
    <property type="entry name" value="Nucleotide-diphospho-sugar transferases"/>
    <property type="match status" value="1"/>
</dbReference>
<dbReference type="Gene3D" id="3.90.550.10">
    <property type="entry name" value="Spore Coat Polysaccharide Biosynthesis Protein SpsA, Chain A"/>
    <property type="match status" value="1"/>
</dbReference>
<gene>
    <name evidence="2" type="ORF">GCM10011403_18770</name>
</gene>
<evidence type="ECO:0000259" key="1">
    <source>
        <dbReference type="Pfam" id="PF00483"/>
    </source>
</evidence>
<dbReference type="EMBL" id="BMIY01000007">
    <property type="protein sequence ID" value="GFZ76072.1"/>
    <property type="molecule type" value="Genomic_DNA"/>
</dbReference>
<name>A0A916QL50_9GAMM</name>
<reference evidence="2" key="2">
    <citation type="submission" date="2020-09" db="EMBL/GenBank/DDBJ databases">
        <authorList>
            <person name="Sun Q."/>
            <person name="Zhou Y."/>
        </authorList>
    </citation>
    <scope>NUCLEOTIDE SEQUENCE</scope>
    <source>
        <strain evidence="2">CGMCC 1.15425</strain>
    </source>
</reference>
<evidence type="ECO:0000313" key="2">
    <source>
        <dbReference type="EMBL" id="GFZ76072.1"/>
    </source>
</evidence>
<protein>
    <submittedName>
        <fullName evidence="2">Nucleotidyltransferase</fullName>
    </submittedName>
</protein>
<evidence type="ECO:0000313" key="3">
    <source>
        <dbReference type="Proteomes" id="UP000627715"/>
    </source>
</evidence>
<comment type="caution">
    <text evidence="2">The sequence shown here is derived from an EMBL/GenBank/DDBJ whole genome shotgun (WGS) entry which is preliminary data.</text>
</comment>
<proteinExistence type="predicted"/>